<proteinExistence type="predicted"/>
<feature type="non-terminal residue" evidence="1">
    <location>
        <position position="162"/>
    </location>
</feature>
<gene>
    <name evidence="1" type="ORF">PanWU01x14_246700</name>
</gene>
<dbReference type="AlphaFoldDB" id="A0A2P5BE46"/>
<protein>
    <submittedName>
        <fullName evidence="1">Uncharacterized protein</fullName>
    </submittedName>
</protein>
<keyword evidence="2" id="KW-1185">Reference proteome</keyword>
<dbReference type="EMBL" id="JXTB01000300">
    <property type="protein sequence ID" value="PON47053.1"/>
    <property type="molecule type" value="Genomic_DNA"/>
</dbReference>
<feature type="non-terminal residue" evidence="1">
    <location>
        <position position="1"/>
    </location>
</feature>
<comment type="caution">
    <text evidence="1">The sequence shown here is derived from an EMBL/GenBank/DDBJ whole genome shotgun (WGS) entry which is preliminary data.</text>
</comment>
<organism evidence="1 2">
    <name type="scientific">Parasponia andersonii</name>
    <name type="common">Sponia andersonii</name>
    <dbReference type="NCBI Taxonomy" id="3476"/>
    <lineage>
        <taxon>Eukaryota</taxon>
        <taxon>Viridiplantae</taxon>
        <taxon>Streptophyta</taxon>
        <taxon>Embryophyta</taxon>
        <taxon>Tracheophyta</taxon>
        <taxon>Spermatophyta</taxon>
        <taxon>Magnoliopsida</taxon>
        <taxon>eudicotyledons</taxon>
        <taxon>Gunneridae</taxon>
        <taxon>Pentapetalae</taxon>
        <taxon>rosids</taxon>
        <taxon>fabids</taxon>
        <taxon>Rosales</taxon>
        <taxon>Cannabaceae</taxon>
        <taxon>Parasponia</taxon>
    </lineage>
</organism>
<reference evidence="2" key="1">
    <citation type="submission" date="2016-06" db="EMBL/GenBank/DDBJ databases">
        <title>Parallel loss of symbiosis genes in relatives of nitrogen-fixing non-legume Parasponia.</title>
        <authorList>
            <person name="Van Velzen R."/>
            <person name="Holmer R."/>
            <person name="Bu F."/>
            <person name="Rutten L."/>
            <person name="Van Zeijl A."/>
            <person name="Liu W."/>
            <person name="Santuari L."/>
            <person name="Cao Q."/>
            <person name="Sharma T."/>
            <person name="Shen D."/>
            <person name="Roswanjaya Y."/>
            <person name="Wardhani T."/>
            <person name="Kalhor M.S."/>
            <person name="Jansen J."/>
            <person name="Van den Hoogen J."/>
            <person name="Gungor B."/>
            <person name="Hartog M."/>
            <person name="Hontelez J."/>
            <person name="Verver J."/>
            <person name="Yang W.-C."/>
            <person name="Schijlen E."/>
            <person name="Repin R."/>
            <person name="Schilthuizen M."/>
            <person name="Schranz E."/>
            <person name="Heidstra R."/>
            <person name="Miyata K."/>
            <person name="Fedorova E."/>
            <person name="Kohlen W."/>
            <person name="Bisseling T."/>
            <person name="Smit S."/>
            <person name="Geurts R."/>
        </authorList>
    </citation>
    <scope>NUCLEOTIDE SEQUENCE [LARGE SCALE GENOMIC DNA]</scope>
    <source>
        <strain evidence="2">cv. WU1-14</strain>
    </source>
</reference>
<sequence>DQHGKQFERQSFDPMIEESDNQTLALCKGLSNSFFLQDSIDRDMSRPNDQLFPEILGEIMTTSLRELAIRVHDVDMEEGSRLRPPMGQRKEKESPKLHALTHPFHFLKGWIRPRRPYGSNFAPLNGEALKATKEFYNSLPTETSFCPHASFDFNLEVVMTGS</sequence>
<evidence type="ECO:0000313" key="2">
    <source>
        <dbReference type="Proteomes" id="UP000237105"/>
    </source>
</evidence>
<accession>A0A2P5BE46</accession>
<name>A0A2P5BE46_PARAD</name>
<dbReference type="Proteomes" id="UP000237105">
    <property type="component" value="Unassembled WGS sequence"/>
</dbReference>
<evidence type="ECO:0000313" key="1">
    <source>
        <dbReference type="EMBL" id="PON47053.1"/>
    </source>
</evidence>